<dbReference type="OrthoDB" id="153065at2"/>
<dbReference type="EMBL" id="FZON01000018">
    <property type="protein sequence ID" value="SNS50728.1"/>
    <property type="molecule type" value="Genomic_DNA"/>
</dbReference>
<organism evidence="1 2">
    <name type="scientific">Antarctobacter heliothermus</name>
    <dbReference type="NCBI Taxonomy" id="74033"/>
    <lineage>
        <taxon>Bacteria</taxon>
        <taxon>Pseudomonadati</taxon>
        <taxon>Pseudomonadota</taxon>
        <taxon>Alphaproteobacteria</taxon>
        <taxon>Rhodobacterales</taxon>
        <taxon>Roseobacteraceae</taxon>
        <taxon>Antarctobacter</taxon>
    </lineage>
</organism>
<dbReference type="Proteomes" id="UP000198440">
    <property type="component" value="Unassembled WGS sequence"/>
</dbReference>
<evidence type="ECO:0000313" key="1">
    <source>
        <dbReference type="EMBL" id="SNS50728.1"/>
    </source>
</evidence>
<name>A0A239F2F4_9RHOB</name>
<sequence length="238" mass="26656">MSVDERAMIAARNNAGWYEAVFAAHGLRYVRRPFAFVGQDSAPPYHSNLTVFAPDQEEAIALELAGLASRFDRVVVKDSFCQLDLERNGFRALFEAFWIWRDPVQVDLPNGWDIVKDARGLQMWEDSWRQNSSPTDRRMFPDMLLEREDVLFLGRREAGRFTDGCIANLSNECVGLSNVFAENPTQERFEAAANAASWVGGHCSLVGYESGAELEHALSAGFQTVGRLRVLAATDAKF</sequence>
<proteinExistence type="predicted"/>
<dbReference type="AlphaFoldDB" id="A0A239F2F4"/>
<reference evidence="1 2" key="1">
    <citation type="submission" date="2017-06" db="EMBL/GenBank/DDBJ databases">
        <authorList>
            <person name="Kim H.J."/>
            <person name="Triplett B.A."/>
        </authorList>
    </citation>
    <scope>NUCLEOTIDE SEQUENCE [LARGE SCALE GENOMIC DNA]</scope>
    <source>
        <strain evidence="1 2">DSM 11445</strain>
    </source>
</reference>
<gene>
    <name evidence="1" type="ORF">SAMN04488078_10182</name>
</gene>
<evidence type="ECO:0000313" key="2">
    <source>
        <dbReference type="Proteomes" id="UP000198440"/>
    </source>
</evidence>
<accession>A0A239F2F4</accession>
<dbReference type="RefSeq" id="WP_089277931.1">
    <property type="nucleotide sequence ID" value="NZ_FZON01000018.1"/>
</dbReference>
<protein>
    <submittedName>
        <fullName evidence="1">Uncharacterized protein</fullName>
    </submittedName>
</protein>